<name>A0A0V0GFX9_SOLCH</name>
<dbReference type="EMBL" id="GEDG01040117">
    <property type="protein sequence ID" value="JAP06856.1"/>
    <property type="molecule type" value="Transcribed_RNA"/>
</dbReference>
<sequence>MAIALFFLIDISSQIMTSKNERREDVLLIFNNHHFSFFLATPSHIFCLPTIICSPLFILTT</sequence>
<protein>
    <submittedName>
        <fullName evidence="2">Putative ovule protein</fullName>
    </submittedName>
</protein>
<dbReference type="AlphaFoldDB" id="A0A0V0GFX9"/>
<feature type="transmembrane region" description="Helical" evidence="1">
    <location>
        <begin position="37"/>
        <end position="59"/>
    </location>
</feature>
<keyword evidence="1" id="KW-0812">Transmembrane</keyword>
<reference evidence="2" key="1">
    <citation type="submission" date="2015-12" db="EMBL/GenBank/DDBJ databases">
        <title>Gene expression during late stages of embryo sac development: a critical building block for successful pollen-pistil interactions.</title>
        <authorList>
            <person name="Liu Y."/>
            <person name="Joly V."/>
            <person name="Sabar M."/>
            <person name="Matton D.P."/>
        </authorList>
    </citation>
    <scope>NUCLEOTIDE SEQUENCE</scope>
</reference>
<keyword evidence="1" id="KW-1133">Transmembrane helix</keyword>
<keyword evidence="1" id="KW-0472">Membrane</keyword>
<proteinExistence type="predicted"/>
<organism evidence="2">
    <name type="scientific">Solanum chacoense</name>
    <name type="common">Chaco potato</name>
    <dbReference type="NCBI Taxonomy" id="4108"/>
    <lineage>
        <taxon>Eukaryota</taxon>
        <taxon>Viridiplantae</taxon>
        <taxon>Streptophyta</taxon>
        <taxon>Embryophyta</taxon>
        <taxon>Tracheophyta</taxon>
        <taxon>Spermatophyta</taxon>
        <taxon>Magnoliopsida</taxon>
        <taxon>eudicotyledons</taxon>
        <taxon>Gunneridae</taxon>
        <taxon>Pentapetalae</taxon>
        <taxon>asterids</taxon>
        <taxon>lamiids</taxon>
        <taxon>Solanales</taxon>
        <taxon>Solanaceae</taxon>
        <taxon>Solanoideae</taxon>
        <taxon>Solaneae</taxon>
        <taxon>Solanum</taxon>
    </lineage>
</organism>
<evidence type="ECO:0000256" key="1">
    <source>
        <dbReference type="SAM" id="Phobius"/>
    </source>
</evidence>
<accession>A0A0V0GFX9</accession>
<evidence type="ECO:0000313" key="2">
    <source>
        <dbReference type="EMBL" id="JAP06856.1"/>
    </source>
</evidence>